<protein>
    <submittedName>
        <fullName evidence="1">Uncharacterized protein</fullName>
    </submittedName>
</protein>
<gene>
    <name evidence="1" type="ORF">CCAX7_009630</name>
</gene>
<organism evidence="1 2">
    <name type="scientific">Capsulimonas corticalis</name>
    <dbReference type="NCBI Taxonomy" id="2219043"/>
    <lineage>
        <taxon>Bacteria</taxon>
        <taxon>Bacillati</taxon>
        <taxon>Armatimonadota</taxon>
        <taxon>Armatimonadia</taxon>
        <taxon>Capsulimonadales</taxon>
        <taxon>Capsulimonadaceae</taxon>
        <taxon>Capsulimonas</taxon>
    </lineage>
</organism>
<dbReference type="Proteomes" id="UP000287394">
    <property type="component" value="Chromosome"/>
</dbReference>
<name>A0A402CUB1_9BACT</name>
<dbReference type="OrthoDB" id="5761467at2"/>
<reference evidence="1 2" key="1">
    <citation type="journal article" date="2019" name="Int. J. Syst. Evol. Microbiol.">
        <title>Capsulimonas corticalis gen. nov., sp. nov., an aerobic capsulated bacterium, of a novel bacterial order, Capsulimonadales ord. nov., of the class Armatimonadia of the phylum Armatimonadetes.</title>
        <authorList>
            <person name="Li J."/>
            <person name="Kudo C."/>
            <person name="Tonouchi A."/>
        </authorList>
    </citation>
    <scope>NUCLEOTIDE SEQUENCE [LARGE SCALE GENOMIC DNA]</scope>
    <source>
        <strain evidence="1 2">AX-7</strain>
    </source>
</reference>
<dbReference type="InterPro" id="IPR025524">
    <property type="entry name" value="DUF4412"/>
</dbReference>
<dbReference type="AlphaFoldDB" id="A0A402CUB1"/>
<dbReference type="Pfam" id="PF14371">
    <property type="entry name" value="DUF4412"/>
    <property type="match status" value="1"/>
</dbReference>
<keyword evidence="2" id="KW-1185">Reference proteome</keyword>
<dbReference type="KEGG" id="ccot:CCAX7_009630"/>
<accession>A0A402CUB1</accession>
<proteinExistence type="predicted"/>
<dbReference type="RefSeq" id="WP_119320968.1">
    <property type="nucleotide sequence ID" value="NZ_AP025739.1"/>
</dbReference>
<evidence type="ECO:0000313" key="2">
    <source>
        <dbReference type="Proteomes" id="UP000287394"/>
    </source>
</evidence>
<sequence length="244" mass="25928">MKFAFGFAGVATLILVAGVSRADITTVTHMSMDMPGMHNGPQMPAAAQAQLDSMSNTTTYMSGHKVRTDSSFMSFIVNPDAGKMWFLNNTAHTYTVTPFDAAQSKQMMQSILKGRAVDMNAANYKVTDTGRTTKILGHTARHYIVKMSMTLMGQATTMTQDILAAQDLSAADTGAFGGGSGPGQVHGLPLVTTTTYHSGLTEGMISKQVVTSLTTTPIPASTFDLPDGYTLTENKDTTSGMFGK</sequence>
<dbReference type="EMBL" id="AP025739">
    <property type="protein sequence ID" value="BDI28912.1"/>
    <property type="molecule type" value="Genomic_DNA"/>
</dbReference>
<evidence type="ECO:0000313" key="1">
    <source>
        <dbReference type="EMBL" id="BDI28912.1"/>
    </source>
</evidence>